<protein>
    <submittedName>
        <fullName evidence="1">Uncharacterized protein</fullName>
    </submittedName>
</protein>
<organism evidence="1 2">
    <name type="scientific">Ataeniobius toweri</name>
    <dbReference type="NCBI Taxonomy" id="208326"/>
    <lineage>
        <taxon>Eukaryota</taxon>
        <taxon>Metazoa</taxon>
        <taxon>Chordata</taxon>
        <taxon>Craniata</taxon>
        <taxon>Vertebrata</taxon>
        <taxon>Euteleostomi</taxon>
        <taxon>Actinopterygii</taxon>
        <taxon>Neopterygii</taxon>
        <taxon>Teleostei</taxon>
        <taxon>Neoteleostei</taxon>
        <taxon>Acanthomorphata</taxon>
        <taxon>Ovalentaria</taxon>
        <taxon>Atherinomorphae</taxon>
        <taxon>Cyprinodontiformes</taxon>
        <taxon>Goodeidae</taxon>
        <taxon>Ataeniobius</taxon>
    </lineage>
</organism>
<comment type="caution">
    <text evidence="1">The sequence shown here is derived from an EMBL/GenBank/DDBJ whole genome shotgun (WGS) entry which is preliminary data.</text>
</comment>
<evidence type="ECO:0000313" key="2">
    <source>
        <dbReference type="Proteomes" id="UP001345963"/>
    </source>
</evidence>
<gene>
    <name evidence="1" type="ORF">ATANTOWER_032185</name>
</gene>
<proteinExistence type="predicted"/>
<accession>A0ABU7C160</accession>
<sequence length="112" mass="12935">MKTTLLLLKLRFNYQPDSPLQYLGIGLTREAEECDPPIVETHPPVTLFMKWDHHPGVPVQRHCPQLLAMLKRRVKHDSPTTSRDLRYSGRIPSTPEALLQWSFLTTSFKANQ</sequence>
<dbReference type="EMBL" id="JAHUTI010078181">
    <property type="protein sequence ID" value="MED6256652.1"/>
    <property type="molecule type" value="Genomic_DNA"/>
</dbReference>
<evidence type="ECO:0000313" key="1">
    <source>
        <dbReference type="EMBL" id="MED6256652.1"/>
    </source>
</evidence>
<dbReference type="Proteomes" id="UP001345963">
    <property type="component" value="Unassembled WGS sequence"/>
</dbReference>
<reference evidence="1 2" key="1">
    <citation type="submission" date="2021-07" db="EMBL/GenBank/DDBJ databases">
        <authorList>
            <person name="Palmer J.M."/>
        </authorList>
    </citation>
    <scope>NUCLEOTIDE SEQUENCE [LARGE SCALE GENOMIC DNA]</scope>
    <source>
        <strain evidence="1 2">AT_MEX2019</strain>
        <tissue evidence="1">Muscle</tissue>
    </source>
</reference>
<name>A0ABU7C160_9TELE</name>
<keyword evidence="2" id="KW-1185">Reference proteome</keyword>